<dbReference type="InterPro" id="IPR011990">
    <property type="entry name" value="TPR-like_helical_dom_sf"/>
</dbReference>
<name>A0A1J0AAL9_9CYAN</name>
<keyword evidence="1" id="KW-0677">Repeat</keyword>
<dbReference type="SUPFAM" id="SSF48452">
    <property type="entry name" value="TPR-like"/>
    <property type="match status" value="1"/>
</dbReference>
<dbReference type="InterPro" id="IPR050498">
    <property type="entry name" value="Ycf3"/>
</dbReference>
<evidence type="ECO:0000256" key="3">
    <source>
        <dbReference type="PROSITE-ProRule" id="PRU00339"/>
    </source>
</evidence>
<dbReference type="AlphaFoldDB" id="A0A1J0AAL9"/>
<dbReference type="PROSITE" id="PS50005">
    <property type="entry name" value="TPR"/>
    <property type="match status" value="1"/>
</dbReference>
<dbReference type="Pfam" id="PF00515">
    <property type="entry name" value="TPR_1"/>
    <property type="match status" value="1"/>
</dbReference>
<dbReference type="PANTHER" id="PTHR44858:SF1">
    <property type="entry name" value="UDP-N-ACETYLGLUCOSAMINE--PEPTIDE N-ACETYLGLUCOSAMINYLTRANSFERASE SPINDLY-RELATED"/>
    <property type="match status" value="1"/>
</dbReference>
<keyword evidence="6" id="KW-1185">Reference proteome</keyword>
<dbReference type="KEGG" id="glt:GlitD10_0661"/>
<dbReference type="Pfam" id="PF13181">
    <property type="entry name" value="TPR_8"/>
    <property type="match status" value="1"/>
</dbReference>
<evidence type="ECO:0000313" key="6">
    <source>
        <dbReference type="Proteomes" id="UP000180235"/>
    </source>
</evidence>
<feature type="repeat" description="TPR" evidence="3">
    <location>
        <begin position="66"/>
        <end position="99"/>
    </location>
</feature>
<feature type="region of interest" description="Disordered" evidence="4">
    <location>
        <begin position="185"/>
        <end position="210"/>
    </location>
</feature>
<evidence type="ECO:0000313" key="5">
    <source>
        <dbReference type="EMBL" id="APB32975.1"/>
    </source>
</evidence>
<sequence length="210" mass="22466">MKYKHYQVWGVALFLWAGLGLTPVGLAQAPTVESLLQKAVERGKKGDFEAAIFELNQAIKLAPTNATAITLRGIAYTNLGNAKQALEDFTKAIQLAPKAAAPYGYRGIVRRQLQDLPGALGDVNEAIKIDGKNPGFYSFRGALHADGGDRAKAISDFQQAAKLFGERGDTEGVKEMQEFIAILQKEPVAPAPAPQKPGTQAAPLKPTAPK</sequence>
<dbReference type="InterPro" id="IPR019734">
    <property type="entry name" value="TPR_rpt"/>
</dbReference>
<evidence type="ECO:0000256" key="1">
    <source>
        <dbReference type="ARBA" id="ARBA00022737"/>
    </source>
</evidence>
<dbReference type="SMART" id="SM00028">
    <property type="entry name" value="TPR"/>
    <property type="match status" value="4"/>
</dbReference>
<accession>A0A1J0AAL9</accession>
<gene>
    <name evidence="5" type="ORF">GlitD10_0661</name>
</gene>
<dbReference type="Proteomes" id="UP000180235">
    <property type="component" value="Chromosome"/>
</dbReference>
<dbReference type="RefSeq" id="WP_071453639.1">
    <property type="nucleotide sequence ID" value="NZ_CP017675.1"/>
</dbReference>
<organism evidence="5 6">
    <name type="scientific">Gloeomargarita lithophora Alchichica-D10</name>
    <dbReference type="NCBI Taxonomy" id="1188229"/>
    <lineage>
        <taxon>Bacteria</taxon>
        <taxon>Bacillati</taxon>
        <taxon>Cyanobacteriota</taxon>
        <taxon>Cyanophyceae</taxon>
        <taxon>Gloeomargaritales</taxon>
        <taxon>Gloeomargaritaceae</taxon>
        <taxon>Gloeomargarita</taxon>
    </lineage>
</organism>
<protein>
    <submittedName>
        <fullName evidence="5">Tetratricopeptide repeat-containing protein</fullName>
    </submittedName>
</protein>
<keyword evidence="2 3" id="KW-0802">TPR repeat</keyword>
<dbReference type="EMBL" id="CP017675">
    <property type="protein sequence ID" value="APB32975.1"/>
    <property type="molecule type" value="Genomic_DNA"/>
</dbReference>
<dbReference type="PROSITE" id="PS50293">
    <property type="entry name" value="TPR_REGION"/>
    <property type="match status" value="1"/>
</dbReference>
<dbReference type="STRING" id="1188229.GlitD10_0661"/>
<dbReference type="OrthoDB" id="479590at2"/>
<dbReference type="PANTHER" id="PTHR44858">
    <property type="entry name" value="TETRATRICOPEPTIDE REPEAT PROTEIN 6"/>
    <property type="match status" value="1"/>
</dbReference>
<evidence type="ECO:0000256" key="4">
    <source>
        <dbReference type="SAM" id="MobiDB-lite"/>
    </source>
</evidence>
<proteinExistence type="predicted"/>
<evidence type="ECO:0000256" key="2">
    <source>
        <dbReference type="ARBA" id="ARBA00022803"/>
    </source>
</evidence>
<reference evidence="5 6" key="1">
    <citation type="submission" date="2016-10" db="EMBL/GenBank/DDBJ databases">
        <title>Description of Gloeomargarita lithophora gen. nov., sp. nov., a thylakoid-bearing basal-branching cyanobacterium with intracellular carbonates, and proposal for Gloeomargaritales ord. nov.</title>
        <authorList>
            <person name="Moreira D."/>
            <person name="Tavera R."/>
            <person name="Benzerara K."/>
            <person name="Skouri-Panet F."/>
            <person name="Couradeau E."/>
            <person name="Gerard E."/>
            <person name="Loussert C."/>
            <person name="Novelo E."/>
            <person name="Zivanovic Y."/>
            <person name="Lopez-Garcia P."/>
        </authorList>
    </citation>
    <scope>NUCLEOTIDE SEQUENCE [LARGE SCALE GENOMIC DNA]</scope>
    <source>
        <strain evidence="5 6">D10</strain>
    </source>
</reference>
<dbReference type="Gene3D" id="1.25.40.10">
    <property type="entry name" value="Tetratricopeptide repeat domain"/>
    <property type="match status" value="2"/>
</dbReference>